<proteinExistence type="predicted"/>
<accession>A0ACC2CI20</accession>
<sequence>MEQLLGEDFNDAVQAASSSGLLSWVEPDDLKLKHRIGRGLFGDTWLATLHNSTEDFDGFHEVAVKVLPPLPKDQVGLILRRFERLYCASPGLKGVNWPQGISVKDGKACLITKLYEGSLGDKMARSARNKLLLPDIIRYGSDLARGVLELHLHGSLALNLKPCNFLLDDQDRAVVGEFGLPLLFLGTPAASSGHLIWLGTPNYMAPEQWDAHVRGPIHFETDAWGFACSIIEMIGGFKPWDGMSAEEIFSRVVVRGQSPSIPAGLPVAIFKIMKGCFEYDYRKRPNFEEILAAFTSPNVLFKEGDWVVDNLWGHSTRIGIVKKVLGPEAVLLQYCDKLGETVVCNGASKLNLWKNPIHVGDMVRVKPTIAIPRFSWHQNLQGIEGAVAEIDKQNSIFSVKFSGSKEVWQADPVEIELICSGIVAGDWVLRKESGSTSLAQRTPSSVGIVHHVQQDANVKVAFLGRETLWTGSPAGLSKLSPFCVGQFVKLKNEVSNPRFDWPLKKNTFWETGKVSGILPNGCLIVDFPGRLFNSKGWFADPQEVEAVTLSTCHGLIEKYEHLEAMHWSIRPILCLLGFLAAARVGTVVSKQILQPVAKKKKSTAKEVSLTKQVELQTPTNHEPVADGKQTGGQTWLLPAVANVLFKEGGNNSS</sequence>
<protein>
    <submittedName>
        <fullName evidence="1">Uncharacterized protein</fullName>
    </submittedName>
</protein>
<reference evidence="2" key="1">
    <citation type="journal article" date="2024" name="Proc. Natl. Acad. Sci. U.S.A.">
        <title>Extraordinary preservation of gene collinearity over three hundred million years revealed in homosporous lycophytes.</title>
        <authorList>
            <person name="Li C."/>
            <person name="Wickell D."/>
            <person name="Kuo L.Y."/>
            <person name="Chen X."/>
            <person name="Nie B."/>
            <person name="Liao X."/>
            <person name="Peng D."/>
            <person name="Ji J."/>
            <person name="Jenkins J."/>
            <person name="Williams M."/>
            <person name="Shu S."/>
            <person name="Plott C."/>
            <person name="Barry K."/>
            <person name="Rajasekar S."/>
            <person name="Grimwood J."/>
            <person name="Han X."/>
            <person name="Sun S."/>
            <person name="Hou Z."/>
            <person name="He W."/>
            <person name="Dai G."/>
            <person name="Sun C."/>
            <person name="Schmutz J."/>
            <person name="Leebens-Mack J.H."/>
            <person name="Li F.W."/>
            <person name="Wang L."/>
        </authorList>
    </citation>
    <scope>NUCLEOTIDE SEQUENCE [LARGE SCALE GENOMIC DNA]</scope>
    <source>
        <strain evidence="2">cv. PW_Plant_1</strain>
    </source>
</reference>
<evidence type="ECO:0000313" key="2">
    <source>
        <dbReference type="Proteomes" id="UP001162992"/>
    </source>
</evidence>
<dbReference type="EMBL" id="CM055101">
    <property type="protein sequence ID" value="KAJ7541568.1"/>
    <property type="molecule type" value="Genomic_DNA"/>
</dbReference>
<dbReference type="Proteomes" id="UP001162992">
    <property type="component" value="Chromosome 10"/>
</dbReference>
<comment type="caution">
    <text evidence="1">The sequence shown here is derived from an EMBL/GenBank/DDBJ whole genome shotgun (WGS) entry which is preliminary data.</text>
</comment>
<organism evidence="1 2">
    <name type="scientific">Diphasiastrum complanatum</name>
    <name type="common">Issler's clubmoss</name>
    <name type="synonym">Lycopodium complanatum</name>
    <dbReference type="NCBI Taxonomy" id="34168"/>
    <lineage>
        <taxon>Eukaryota</taxon>
        <taxon>Viridiplantae</taxon>
        <taxon>Streptophyta</taxon>
        <taxon>Embryophyta</taxon>
        <taxon>Tracheophyta</taxon>
        <taxon>Lycopodiopsida</taxon>
        <taxon>Lycopodiales</taxon>
        <taxon>Lycopodiaceae</taxon>
        <taxon>Lycopodioideae</taxon>
        <taxon>Diphasiastrum</taxon>
    </lineage>
</organism>
<gene>
    <name evidence="1" type="ORF">O6H91_10G065300</name>
</gene>
<keyword evidence="2" id="KW-1185">Reference proteome</keyword>
<evidence type="ECO:0000313" key="1">
    <source>
        <dbReference type="EMBL" id="KAJ7541568.1"/>
    </source>
</evidence>
<name>A0ACC2CI20_DIPCM</name>